<proteinExistence type="predicted"/>
<dbReference type="EMBL" id="JAIFRP010000660">
    <property type="protein sequence ID" value="KAK2578077.1"/>
    <property type="molecule type" value="Genomic_DNA"/>
</dbReference>
<protein>
    <submittedName>
        <fullName evidence="1">Uncharacterized protein</fullName>
    </submittedName>
</protein>
<dbReference type="PANTHER" id="PTHR46114:SF2">
    <property type="entry name" value="CULLIN N-TERMINAL DOMAIN-CONTAINING PROTEIN"/>
    <property type="match status" value="1"/>
</dbReference>
<gene>
    <name evidence="1" type="ORF">KPH14_001025</name>
</gene>
<keyword evidence="2" id="KW-1185">Reference proteome</keyword>
<organism evidence="1 2">
    <name type="scientific">Odynerus spinipes</name>
    <dbReference type="NCBI Taxonomy" id="1348599"/>
    <lineage>
        <taxon>Eukaryota</taxon>
        <taxon>Metazoa</taxon>
        <taxon>Ecdysozoa</taxon>
        <taxon>Arthropoda</taxon>
        <taxon>Hexapoda</taxon>
        <taxon>Insecta</taxon>
        <taxon>Pterygota</taxon>
        <taxon>Neoptera</taxon>
        <taxon>Endopterygota</taxon>
        <taxon>Hymenoptera</taxon>
        <taxon>Apocrita</taxon>
        <taxon>Aculeata</taxon>
        <taxon>Vespoidea</taxon>
        <taxon>Vespidae</taxon>
        <taxon>Eumeninae</taxon>
        <taxon>Odynerus</taxon>
    </lineage>
</organism>
<name>A0AAD9RE91_9HYME</name>
<sequence length="549" mass="64193">MCINEPNLFCFVCGEVTTKSTRRNITALLKEAYKEYFEIELGDQDKDWAPHVCCTKCFITLLRYKKNKKYKMPFNVPMVWREPSDHATDCYFCMTNITGFNKKNKRQIVYPNVPSAIRPVLIQEDAPNLPCSSSMEYTVNDQELQEDISSEEETFESSLEKQAHLINQAELNDLIRDLNLTKDKAELLASRLQGWNLLSSDTKVSVFRNRNQGFEEFFTTEKDLCYCHDVQSLFTQLGFLHKPKDWRLFIDSSKKSLKAVLLHNGNEYPSVPVAYGSKLKESYELFEVMLNKINYYRYKWNVCSDLKVIGLLMGLQRGYTKYCCFLCEWDSRARSSHYKIKDWPARTNFIPGEKNIKFKNLIDKENIYLPPLHIKLGLIKNFVKAMDFNGAAFQYLATKFPKLSKAKIKEGVFIGPQIKALMNDEEFEEIMSPLEKTVWTSFKKICNNFLGTHRSTDYENIVLDLLRAYEQFGCNMSLKIHFLHSHLDFFPKNLGDVSDEHGERFHQDINVLEQRYAGKRNASLLADYCWNTISDTKKPYKRQAKRKHF</sequence>
<dbReference type="PANTHER" id="PTHR46114">
    <property type="entry name" value="APPLE DOMAIN-CONTAINING PROTEIN"/>
    <property type="match status" value="1"/>
</dbReference>
<comment type="caution">
    <text evidence="1">The sequence shown here is derived from an EMBL/GenBank/DDBJ whole genome shotgun (WGS) entry which is preliminary data.</text>
</comment>
<evidence type="ECO:0000313" key="1">
    <source>
        <dbReference type="EMBL" id="KAK2578077.1"/>
    </source>
</evidence>
<dbReference type="AlphaFoldDB" id="A0AAD9RE91"/>
<reference evidence="1" key="1">
    <citation type="submission" date="2021-08" db="EMBL/GenBank/DDBJ databases">
        <authorList>
            <person name="Misof B."/>
            <person name="Oliver O."/>
            <person name="Podsiadlowski L."/>
            <person name="Donath A."/>
            <person name="Peters R."/>
            <person name="Mayer C."/>
            <person name="Rust J."/>
            <person name="Gunkel S."/>
            <person name="Lesny P."/>
            <person name="Martin S."/>
            <person name="Oeyen J.P."/>
            <person name="Petersen M."/>
            <person name="Panagiotis P."/>
            <person name="Wilbrandt J."/>
            <person name="Tanja T."/>
        </authorList>
    </citation>
    <scope>NUCLEOTIDE SEQUENCE</scope>
    <source>
        <strain evidence="1">GBR_01_08_01A</strain>
        <tissue evidence="1">Thorax + abdomen</tissue>
    </source>
</reference>
<reference evidence="1" key="2">
    <citation type="journal article" date="2023" name="Commun. Biol.">
        <title>Intrasexual cuticular hydrocarbon dimorphism in a wasp sheds light on hydrocarbon biosynthesis genes in Hymenoptera.</title>
        <authorList>
            <person name="Moris V.C."/>
            <person name="Podsiadlowski L."/>
            <person name="Martin S."/>
            <person name="Oeyen J.P."/>
            <person name="Donath A."/>
            <person name="Petersen M."/>
            <person name="Wilbrandt J."/>
            <person name="Misof B."/>
            <person name="Liedtke D."/>
            <person name="Thamm M."/>
            <person name="Scheiner R."/>
            <person name="Schmitt T."/>
            <person name="Niehuis O."/>
        </authorList>
    </citation>
    <scope>NUCLEOTIDE SEQUENCE</scope>
    <source>
        <strain evidence="1">GBR_01_08_01A</strain>
    </source>
</reference>
<dbReference type="Proteomes" id="UP001258017">
    <property type="component" value="Unassembled WGS sequence"/>
</dbReference>
<accession>A0AAD9RE91</accession>
<evidence type="ECO:0000313" key="2">
    <source>
        <dbReference type="Proteomes" id="UP001258017"/>
    </source>
</evidence>